<dbReference type="EMBL" id="CADIKL010000001">
    <property type="protein sequence ID" value="CAB3776393.1"/>
    <property type="molecule type" value="Genomic_DNA"/>
</dbReference>
<dbReference type="InterPro" id="IPR029033">
    <property type="entry name" value="His_PPase_superfam"/>
</dbReference>
<evidence type="ECO:0000313" key="2">
    <source>
        <dbReference type="EMBL" id="CAB3776393.1"/>
    </source>
</evidence>
<evidence type="ECO:0000313" key="3">
    <source>
        <dbReference type="Proteomes" id="UP000494119"/>
    </source>
</evidence>
<dbReference type="SUPFAM" id="SSF53254">
    <property type="entry name" value="Phosphoglycerate mutase-like"/>
    <property type="match status" value="1"/>
</dbReference>
<name>A0A6J5FC21_9BURK</name>
<sequence length="212" mass="23184">MIFYLVRHGRSQANDAGLVTGTPVDLLTEAGVEQAVKLAAWLAEQDVVVDRCYVSHWQRAQQTAQRILPAADWRVDRRLGETDAGDVAEWPLARFVAEQPDFYTDAQQAYPGGESHLQLNARVLDWWREVRGEPCECVMVVAHSGPISCLLQAVLGVGMERFPAFLPANGSVSVIEVDCKAGRESARLLGFSMGPGENLASALRVAAQREAP</sequence>
<reference evidence="2 3" key="1">
    <citation type="submission" date="2020-04" db="EMBL/GenBank/DDBJ databases">
        <authorList>
            <person name="De Canck E."/>
        </authorList>
    </citation>
    <scope>NUCLEOTIDE SEQUENCE [LARGE SCALE GENOMIC DNA]</scope>
    <source>
        <strain evidence="2 3">LMG 28688</strain>
    </source>
</reference>
<feature type="binding site" evidence="1">
    <location>
        <begin position="7"/>
        <end position="14"/>
    </location>
    <ligand>
        <name>substrate</name>
    </ligand>
</feature>
<protein>
    <submittedName>
        <fullName evidence="2">Phosphoserine phosphatase 2</fullName>
        <ecNumber evidence="2">3.1.3.3</ecNumber>
    </submittedName>
</protein>
<proteinExistence type="predicted"/>
<dbReference type="InterPro" id="IPR013078">
    <property type="entry name" value="His_Pase_superF_clade-1"/>
</dbReference>
<feature type="binding site" evidence="1">
    <location>
        <position position="59"/>
    </location>
    <ligand>
        <name>substrate</name>
    </ligand>
</feature>
<dbReference type="GO" id="GO:0016791">
    <property type="term" value="F:phosphatase activity"/>
    <property type="evidence" value="ECO:0007669"/>
    <property type="project" value="TreeGrafter"/>
</dbReference>
<dbReference type="CDD" id="cd07067">
    <property type="entry name" value="HP_PGM_like"/>
    <property type="match status" value="1"/>
</dbReference>
<feature type="binding site" evidence="1">
    <location>
        <begin position="20"/>
        <end position="21"/>
    </location>
    <ligand>
        <name>substrate</name>
    </ligand>
</feature>
<dbReference type="RefSeq" id="WP_175194102.1">
    <property type="nucleotide sequence ID" value="NZ_CADIKL010000001.1"/>
</dbReference>
<dbReference type="EC" id="3.1.3.3" evidence="2"/>
<dbReference type="PANTHER" id="PTHR48100">
    <property type="entry name" value="BROAD-SPECIFICITY PHOSPHATASE YOR283W-RELATED"/>
    <property type="match status" value="1"/>
</dbReference>
<keyword evidence="2" id="KW-0378">Hydrolase</keyword>
<gene>
    <name evidence="2" type="primary">pspB</name>
    <name evidence="2" type="ORF">LMG28688_00223</name>
</gene>
<dbReference type="Proteomes" id="UP000494119">
    <property type="component" value="Unassembled WGS sequence"/>
</dbReference>
<dbReference type="AlphaFoldDB" id="A0A6J5FC21"/>
<dbReference type="GO" id="GO:0005737">
    <property type="term" value="C:cytoplasm"/>
    <property type="evidence" value="ECO:0007669"/>
    <property type="project" value="TreeGrafter"/>
</dbReference>
<organism evidence="2 3">
    <name type="scientific">Paraburkholderia caffeinitolerans</name>
    <dbReference type="NCBI Taxonomy" id="1723730"/>
    <lineage>
        <taxon>Bacteria</taxon>
        <taxon>Pseudomonadati</taxon>
        <taxon>Pseudomonadota</taxon>
        <taxon>Betaproteobacteria</taxon>
        <taxon>Burkholderiales</taxon>
        <taxon>Burkholderiaceae</taxon>
        <taxon>Paraburkholderia</taxon>
    </lineage>
</organism>
<dbReference type="PANTHER" id="PTHR48100:SF1">
    <property type="entry name" value="HISTIDINE PHOSPHATASE FAMILY PROTEIN-RELATED"/>
    <property type="match status" value="1"/>
</dbReference>
<dbReference type="InterPro" id="IPR050275">
    <property type="entry name" value="PGM_Phosphatase"/>
</dbReference>
<accession>A0A6J5FC21</accession>
<evidence type="ECO:0000256" key="1">
    <source>
        <dbReference type="PIRSR" id="PIRSR613078-2"/>
    </source>
</evidence>
<dbReference type="Gene3D" id="3.40.50.1240">
    <property type="entry name" value="Phosphoglycerate mutase-like"/>
    <property type="match status" value="1"/>
</dbReference>
<dbReference type="SMART" id="SM00855">
    <property type="entry name" value="PGAM"/>
    <property type="match status" value="1"/>
</dbReference>
<dbReference type="Pfam" id="PF00300">
    <property type="entry name" value="His_Phos_1"/>
    <property type="match status" value="1"/>
</dbReference>
<keyword evidence="3" id="KW-1185">Reference proteome</keyword>